<evidence type="ECO:0000313" key="2">
    <source>
        <dbReference type="EMBL" id="MQP10622.1"/>
    </source>
</evidence>
<evidence type="ECO:0000256" key="1">
    <source>
        <dbReference type="SAM" id="Phobius"/>
    </source>
</evidence>
<feature type="transmembrane region" description="Helical" evidence="1">
    <location>
        <begin position="90"/>
        <end position="110"/>
    </location>
</feature>
<dbReference type="Pfam" id="PF14362">
    <property type="entry name" value="DUF4407"/>
    <property type="match status" value="1"/>
</dbReference>
<dbReference type="InterPro" id="IPR025519">
    <property type="entry name" value="DUF4407"/>
</dbReference>
<keyword evidence="1" id="KW-1133">Transmembrane helix</keyword>
<comment type="caution">
    <text evidence="2">The sequence shown here is derived from an EMBL/GenBank/DDBJ whole genome shotgun (WGS) entry which is preliminary data.</text>
</comment>
<name>A0A6A7W890_9BACT</name>
<keyword evidence="1" id="KW-0812">Transmembrane</keyword>
<dbReference type="Proteomes" id="UP000384372">
    <property type="component" value="Unassembled WGS sequence"/>
</dbReference>
<organism evidence="2 3">
    <name type="scientific">Segatella copri</name>
    <dbReference type="NCBI Taxonomy" id="165179"/>
    <lineage>
        <taxon>Bacteria</taxon>
        <taxon>Pseudomonadati</taxon>
        <taxon>Bacteroidota</taxon>
        <taxon>Bacteroidia</taxon>
        <taxon>Bacteroidales</taxon>
        <taxon>Prevotellaceae</taxon>
        <taxon>Segatella</taxon>
    </lineage>
</organism>
<gene>
    <name evidence="2" type="ORF">F7D20_01285</name>
</gene>
<evidence type="ECO:0000313" key="3">
    <source>
        <dbReference type="Proteomes" id="UP000384372"/>
    </source>
</evidence>
<keyword evidence="1" id="KW-0472">Membrane</keyword>
<dbReference type="EMBL" id="VZAD01000013">
    <property type="protein sequence ID" value="MQP10622.1"/>
    <property type="molecule type" value="Genomic_DNA"/>
</dbReference>
<sequence>MSWWIKFGCKLTGWNENVLGQCSEASKSQLNKYTSALLILMIVWSIIGFCFAQRYIGLPVWGCALVSMVFVTIIVMIERQILLAIHPTKMLATFRLVIAIVMAVVGSTIFDQTMFGKDIDKQMADTIEQQTADLTQKRVGVIDGKLNALRVEKDSLDKVNSELQADINAHPWITQRSVTNSQAKLVVNGSIKTVNNPSVTTNQVANPKQAIVVDNNEKIKQLDLQERDWTKKKLTIEEDTRKECQANVGFLEELEAMVSIITTRKVAGAFYAVFFVLLMSLELFVVASKMGDKECDYEMAIVGAEKVRMAQFNMAFNRVQTKINV</sequence>
<proteinExistence type="predicted"/>
<dbReference type="AlphaFoldDB" id="A0A6A7W890"/>
<keyword evidence="3" id="KW-1185">Reference proteome</keyword>
<dbReference type="OrthoDB" id="1421255at2"/>
<feature type="transmembrane region" description="Helical" evidence="1">
    <location>
        <begin position="33"/>
        <end position="52"/>
    </location>
</feature>
<reference evidence="2 3" key="1">
    <citation type="submission" date="2019-09" db="EMBL/GenBank/DDBJ databases">
        <title>Distinct polysaccharide growth profiles of human intestinal Prevotella copri isolates.</title>
        <authorList>
            <person name="Fehlner-Peach H."/>
            <person name="Magnabosco C."/>
            <person name="Raghavan V."/>
            <person name="Scher J.U."/>
            <person name="Tett A."/>
            <person name="Cox L.M."/>
            <person name="Gottsegen C."/>
            <person name="Watters A."/>
            <person name="Wiltshire- Gordon J.D."/>
            <person name="Segata N."/>
            <person name="Bonneau R."/>
            <person name="Littman D.R."/>
        </authorList>
    </citation>
    <scope>NUCLEOTIDE SEQUENCE [LARGE SCALE GENOMIC DNA]</scope>
    <source>
        <strain evidence="3">iAQ1173</strain>
    </source>
</reference>
<accession>A0A6A7W890</accession>
<feature type="transmembrane region" description="Helical" evidence="1">
    <location>
        <begin position="58"/>
        <end position="78"/>
    </location>
</feature>
<protein>
    <submittedName>
        <fullName evidence="2">DUF4407 domain-containing protein</fullName>
    </submittedName>
</protein>
<dbReference type="RefSeq" id="WP_158462450.1">
    <property type="nucleotide sequence ID" value="NZ_VZAD01000013.1"/>
</dbReference>
<feature type="transmembrane region" description="Helical" evidence="1">
    <location>
        <begin position="268"/>
        <end position="287"/>
    </location>
</feature>